<feature type="compositionally biased region" description="Polar residues" evidence="4">
    <location>
        <begin position="752"/>
        <end position="767"/>
    </location>
</feature>
<dbReference type="Proteomes" id="UP000254235">
    <property type="component" value="Unassembled WGS sequence"/>
</dbReference>
<evidence type="ECO:0000256" key="2">
    <source>
        <dbReference type="ARBA" id="ARBA00023136"/>
    </source>
</evidence>
<dbReference type="Pfam" id="PF14905">
    <property type="entry name" value="OMP_b-brl_3"/>
    <property type="match status" value="1"/>
</dbReference>
<dbReference type="Gene3D" id="2.60.40.1120">
    <property type="entry name" value="Carboxypeptidase-like, regulatory domain"/>
    <property type="match status" value="1"/>
</dbReference>
<protein>
    <recommendedName>
        <fullName evidence="5">Outer membrane protein beta-barrel domain-containing protein</fullName>
    </recommendedName>
</protein>
<dbReference type="OrthoDB" id="905020at2"/>
<name>A0A379G9F4_9BACT</name>
<dbReference type="GO" id="GO:0009279">
    <property type="term" value="C:cell outer membrane"/>
    <property type="evidence" value="ECO:0007669"/>
    <property type="project" value="UniProtKB-SubCell"/>
</dbReference>
<organism evidence="6 7">
    <name type="scientific">Prevotella pallens</name>
    <dbReference type="NCBI Taxonomy" id="60133"/>
    <lineage>
        <taxon>Bacteria</taxon>
        <taxon>Pseudomonadati</taxon>
        <taxon>Bacteroidota</taxon>
        <taxon>Bacteroidia</taxon>
        <taxon>Bacteroidales</taxon>
        <taxon>Prevotellaceae</taxon>
        <taxon>Prevotella</taxon>
    </lineage>
</organism>
<dbReference type="SUPFAM" id="SSF49464">
    <property type="entry name" value="Carboxypeptidase regulatory domain-like"/>
    <property type="match status" value="1"/>
</dbReference>
<dbReference type="EMBL" id="UGTP01000002">
    <property type="protein sequence ID" value="SUC37607.1"/>
    <property type="molecule type" value="Genomic_DNA"/>
</dbReference>
<dbReference type="InterPro" id="IPR008969">
    <property type="entry name" value="CarboxyPept-like_regulatory"/>
</dbReference>
<keyword evidence="2" id="KW-0472">Membrane</keyword>
<dbReference type="GeneID" id="78571734"/>
<feature type="domain" description="Outer membrane protein beta-barrel" evidence="5">
    <location>
        <begin position="363"/>
        <end position="739"/>
    </location>
</feature>
<evidence type="ECO:0000256" key="1">
    <source>
        <dbReference type="ARBA" id="ARBA00004442"/>
    </source>
</evidence>
<gene>
    <name evidence="6" type="ORF">NCTC13043_02097</name>
</gene>
<accession>A0A379G9F4</accession>
<feature type="region of interest" description="Disordered" evidence="4">
    <location>
        <begin position="748"/>
        <end position="767"/>
    </location>
</feature>
<evidence type="ECO:0000313" key="7">
    <source>
        <dbReference type="Proteomes" id="UP000254235"/>
    </source>
</evidence>
<comment type="subcellular location">
    <subcellularLocation>
        <location evidence="1">Cell outer membrane</location>
    </subcellularLocation>
</comment>
<evidence type="ECO:0000256" key="3">
    <source>
        <dbReference type="ARBA" id="ARBA00023237"/>
    </source>
</evidence>
<evidence type="ECO:0000259" key="5">
    <source>
        <dbReference type="Pfam" id="PF14905"/>
    </source>
</evidence>
<dbReference type="Gene3D" id="2.40.170.20">
    <property type="entry name" value="TonB-dependent receptor, beta-barrel domain"/>
    <property type="match status" value="1"/>
</dbReference>
<dbReference type="Pfam" id="PF13715">
    <property type="entry name" value="CarbopepD_reg_2"/>
    <property type="match status" value="1"/>
</dbReference>
<dbReference type="SUPFAM" id="SSF56935">
    <property type="entry name" value="Porins"/>
    <property type="match status" value="1"/>
</dbReference>
<dbReference type="InterPro" id="IPR036942">
    <property type="entry name" value="Beta-barrel_TonB_sf"/>
</dbReference>
<keyword evidence="3" id="KW-0998">Cell outer membrane</keyword>
<evidence type="ECO:0000313" key="6">
    <source>
        <dbReference type="EMBL" id="SUC37607.1"/>
    </source>
</evidence>
<dbReference type="RefSeq" id="WP_115084019.1">
    <property type="nucleotide sequence ID" value="NZ_CAJPLF010000090.1"/>
</dbReference>
<dbReference type="AlphaFoldDB" id="A0A379G9F4"/>
<proteinExistence type="predicted"/>
<evidence type="ECO:0000256" key="4">
    <source>
        <dbReference type="SAM" id="MobiDB-lite"/>
    </source>
</evidence>
<dbReference type="InterPro" id="IPR041700">
    <property type="entry name" value="OMP_b-brl_3"/>
</dbReference>
<sequence length="767" mass="87213">MKRYILFLSAALVCSVYSKGQSISGRVMENDSTSISFATVSLLQANDSTYILGDMSNEDGSFSFNVSPANKLVRISYIGYKTIVLPAKECMTVLLEPSEQSMKEVVVTATRPTFKLDKGMFISNIQGTVYSKLGKAIDVLQQLPMMGSNGVSVLGRGTPLVYINNKLMRSWNELERIPSNMIKEIKIDMNPGSKYSSNVRAVLFITTLKPVGEGLGGTLTMKESVSSCWETDGWLDLNYRTKGLDVFLSSSFGTFANSHYKRQDTYDFQHAGKNINARYVGDGYNSSKSGFVSIGFNNQFTNNQSLGATYTFNRLFASNSNQNFHNYMQKDNVLTEFGTSAHQFLQNGNHNVSLYYENKFSNRLTLNIDGTYAHNNSNGKQTVVDVQNSHSSTLVPVTETNSDMAALKTVFTSSVGNAKLEYGFETTYTHFHQKYNVENNNYTGVLTANDNSSEQKAANVFANYSRSFGKLYTQLGVKYEYADYDYFDNGKLLSSSSRTYHRILPSVYFSYPINRLSLMLSYNIYAQCPSYSQLDEGMQYISDFRYNKGNSLLRPTYEHEISFNASYGDFQFITNYSYQKDAIITWFEVMQQIPAILSSDVNHSYSSLYASLSYAPTLFRIWKPSWNIWGNRQWLTYDGLRYNRPQIGLQWKNLFILPKNWFIVLNTNGNRRGNVDTYMAQPTIRMDFAIQKNMKNWWIKLSALNIFNAKEKGYSRYAKIYTSHYVDNRQPTICLTVSYSFNPPKSKYKGQTAGQSELNRLSSGPRY</sequence>
<reference evidence="6 7" key="1">
    <citation type="submission" date="2018-06" db="EMBL/GenBank/DDBJ databases">
        <authorList>
            <consortium name="Pathogen Informatics"/>
            <person name="Doyle S."/>
        </authorList>
    </citation>
    <scope>NUCLEOTIDE SEQUENCE [LARGE SCALE GENOMIC DNA]</scope>
    <source>
        <strain evidence="6 7">NCTC13043</strain>
    </source>
</reference>